<dbReference type="AlphaFoldDB" id="A0A3E0KZD4"/>
<reference evidence="1 2" key="1">
    <citation type="submission" date="2017-10" db="EMBL/GenBank/DDBJ databases">
        <title>A large-scale comparative metagenomic study reveals the eutrophication-driven functional interactions in six Microcystis-epibionts communities.</title>
        <authorList>
            <person name="Li Q."/>
            <person name="Lin F."/>
        </authorList>
    </citation>
    <scope>NUCLEOTIDE SEQUENCE [LARGE SCALE GENOMIC DNA]</scope>
    <source>
        <strain evidence="1">TF09</strain>
    </source>
</reference>
<keyword evidence="1" id="KW-0808">Transferase</keyword>
<dbReference type="InterPro" id="IPR029044">
    <property type="entry name" value="Nucleotide-diphossugar_trans"/>
</dbReference>
<protein>
    <submittedName>
        <fullName evidence="1">Glycosyl transferase</fullName>
    </submittedName>
</protein>
<proteinExistence type="predicted"/>
<sequence length="316" mass="37480">MNKRNIEHFCTLFDSNFLPMGMTLHESLMTHAQPFHLWIICMDELVKEQLEMLNLNHVSLIPIQAIETAELLAVKSERSRGEYCWTVTPFTFQAVWERAPHVEQVTYLDADLFFFDDPQILLKEFDESAKQVLITEHAYAPEYDQTLTSGRFCVQFLTFKNTPEATKVMKWWQDRCLEWCFARYENGKFGDQKYLDIWPELFPNEVHILQQTEKTLAPWNVKFIEKKMGGAISPVFYHFHSLRIISPHQVLLYIGYQIGKKGLGLYDVYIRNLSRSLNNISLLGISRPYMLLPQEKFRYLRYIKRKLFKQIQFVEI</sequence>
<evidence type="ECO:0000313" key="1">
    <source>
        <dbReference type="EMBL" id="REJ40621.1"/>
    </source>
</evidence>
<dbReference type="SUPFAM" id="SSF53448">
    <property type="entry name" value="Nucleotide-diphospho-sugar transferases"/>
    <property type="match status" value="1"/>
</dbReference>
<dbReference type="Proteomes" id="UP000256873">
    <property type="component" value="Unassembled WGS sequence"/>
</dbReference>
<gene>
    <name evidence="1" type="ORF">DWQ54_19070</name>
</gene>
<comment type="caution">
    <text evidence="1">The sequence shown here is derived from an EMBL/GenBank/DDBJ whole genome shotgun (WGS) entry which is preliminary data.</text>
</comment>
<name>A0A3E0KZD4_9CHRO</name>
<accession>A0A3E0KZD4</accession>
<dbReference type="EMBL" id="QQWC01000005">
    <property type="protein sequence ID" value="REJ40621.1"/>
    <property type="molecule type" value="Genomic_DNA"/>
</dbReference>
<dbReference type="GO" id="GO:0016740">
    <property type="term" value="F:transferase activity"/>
    <property type="evidence" value="ECO:0007669"/>
    <property type="project" value="UniProtKB-KW"/>
</dbReference>
<dbReference type="Gene3D" id="3.90.550.10">
    <property type="entry name" value="Spore Coat Polysaccharide Biosynthesis Protein SpsA, Chain A"/>
    <property type="match status" value="1"/>
</dbReference>
<evidence type="ECO:0000313" key="2">
    <source>
        <dbReference type="Proteomes" id="UP000256873"/>
    </source>
</evidence>
<organism evidence="1 2">
    <name type="scientific">Microcystis flos-aquae TF09</name>
    <dbReference type="NCBI Taxonomy" id="2060473"/>
    <lineage>
        <taxon>Bacteria</taxon>
        <taxon>Bacillati</taxon>
        <taxon>Cyanobacteriota</taxon>
        <taxon>Cyanophyceae</taxon>
        <taxon>Oscillatoriophycideae</taxon>
        <taxon>Chroococcales</taxon>
        <taxon>Microcystaceae</taxon>
        <taxon>Microcystis</taxon>
    </lineage>
</organism>